<dbReference type="EMBL" id="JAKUDL010000001">
    <property type="protein sequence ID" value="MCH4292876.1"/>
    <property type="molecule type" value="Genomic_DNA"/>
</dbReference>
<evidence type="ECO:0000313" key="8">
    <source>
        <dbReference type="EMBL" id="MCH4292876.1"/>
    </source>
</evidence>
<dbReference type="Gene3D" id="1.10.3470.10">
    <property type="entry name" value="ABC transporter involved in vitamin B12 uptake, BtuC"/>
    <property type="match status" value="1"/>
</dbReference>
<sequence length="253" mass="26821">MLNWDLLDILLPALGAGILVLSTHVVLGRQVLRRGIIFIDLAIAQVAALGAIVSHMHPLLEEAPFSGLWMPALFALAGAGLIAWLSRRMAGELEAMIGCLYVLAAVAAMLLLANDPHGAELLKQLMSGQILWVSWDQLWLPALVSAAVLALIMGRPTLLDGPAFYLLFALVITLSVELVGVYLVFSTLILPALAVNRLTGSRALGWAYGVGLCGYLTGLVLSAMFDLPSGAMIVATLALSAASFRIITAKARQ</sequence>
<dbReference type="AlphaFoldDB" id="A0AAJ1BDR4"/>
<dbReference type="Proteomes" id="UP001297581">
    <property type="component" value="Unassembled WGS sequence"/>
</dbReference>
<keyword evidence="4 7" id="KW-1133">Transmembrane helix</keyword>
<feature type="transmembrane region" description="Helical" evidence="7">
    <location>
        <begin position="231"/>
        <end position="248"/>
    </location>
</feature>
<feature type="transmembrane region" description="Helical" evidence="7">
    <location>
        <begin position="35"/>
        <end position="56"/>
    </location>
</feature>
<comment type="subcellular location">
    <subcellularLocation>
        <location evidence="6">Cell membrane</location>
        <topology evidence="6">Multi-pass membrane protein</topology>
    </subcellularLocation>
    <subcellularLocation>
        <location evidence="1">Membrane</location>
        <topology evidence="1">Multi-pass membrane protein</topology>
    </subcellularLocation>
</comment>
<evidence type="ECO:0000256" key="2">
    <source>
        <dbReference type="ARBA" id="ARBA00008034"/>
    </source>
</evidence>
<gene>
    <name evidence="8" type="ORF">MJ923_00990</name>
</gene>
<feature type="transmembrane region" description="Helical" evidence="7">
    <location>
        <begin position="164"/>
        <end position="185"/>
    </location>
</feature>
<dbReference type="InterPro" id="IPR001626">
    <property type="entry name" value="ABC_TroCD"/>
</dbReference>
<evidence type="ECO:0000256" key="4">
    <source>
        <dbReference type="ARBA" id="ARBA00022989"/>
    </source>
</evidence>
<dbReference type="GO" id="GO:0043190">
    <property type="term" value="C:ATP-binding cassette (ABC) transporter complex"/>
    <property type="evidence" value="ECO:0007669"/>
    <property type="project" value="InterPro"/>
</dbReference>
<organism evidence="8 9">
    <name type="scientific">Shewanella zhuhaiensis</name>
    <dbReference type="NCBI Taxonomy" id="2919576"/>
    <lineage>
        <taxon>Bacteria</taxon>
        <taxon>Pseudomonadati</taxon>
        <taxon>Pseudomonadota</taxon>
        <taxon>Gammaproteobacteria</taxon>
        <taxon>Alteromonadales</taxon>
        <taxon>Shewanellaceae</taxon>
        <taxon>Shewanella</taxon>
    </lineage>
</organism>
<dbReference type="Pfam" id="PF00950">
    <property type="entry name" value="ABC-3"/>
    <property type="match status" value="2"/>
</dbReference>
<evidence type="ECO:0000256" key="6">
    <source>
        <dbReference type="RuleBase" id="RU003943"/>
    </source>
</evidence>
<comment type="caution">
    <text evidence="8">The sequence shown here is derived from an EMBL/GenBank/DDBJ whole genome shotgun (WGS) entry which is preliminary data.</text>
</comment>
<keyword evidence="6" id="KW-0813">Transport</keyword>
<dbReference type="SUPFAM" id="SSF81345">
    <property type="entry name" value="ABC transporter involved in vitamin B12 uptake, BtuC"/>
    <property type="match status" value="1"/>
</dbReference>
<dbReference type="GO" id="GO:0010043">
    <property type="term" value="P:response to zinc ion"/>
    <property type="evidence" value="ECO:0007669"/>
    <property type="project" value="TreeGrafter"/>
</dbReference>
<feature type="transmembrane region" description="Helical" evidence="7">
    <location>
        <begin position="205"/>
        <end position="224"/>
    </location>
</feature>
<dbReference type="RefSeq" id="WP_240589518.1">
    <property type="nucleotide sequence ID" value="NZ_JAKUDL010000001.1"/>
</dbReference>
<dbReference type="InterPro" id="IPR037294">
    <property type="entry name" value="ABC_BtuC-like"/>
</dbReference>
<feature type="transmembrane region" description="Helical" evidence="7">
    <location>
        <begin position="93"/>
        <end position="112"/>
    </location>
</feature>
<dbReference type="PANTHER" id="PTHR30477">
    <property type="entry name" value="ABC-TRANSPORTER METAL-BINDING PROTEIN"/>
    <property type="match status" value="1"/>
</dbReference>
<comment type="similarity">
    <text evidence="2 6">Belongs to the ABC-3 integral membrane protein family.</text>
</comment>
<name>A0AAJ1BDR4_9GAMM</name>
<accession>A0AAJ1BDR4</accession>
<proteinExistence type="inferred from homology"/>
<reference evidence="8 9" key="1">
    <citation type="submission" date="2022-02" db="EMBL/GenBank/DDBJ databases">
        <title>The genome sequence of Shewanella sp. 3B26.</title>
        <authorList>
            <person name="Du J."/>
        </authorList>
    </citation>
    <scope>NUCLEOTIDE SEQUENCE [LARGE SCALE GENOMIC DNA]</scope>
    <source>
        <strain evidence="8 9">3B26</strain>
    </source>
</reference>
<keyword evidence="3 6" id="KW-0812">Transmembrane</keyword>
<dbReference type="PANTHER" id="PTHR30477:SF19">
    <property type="entry name" value="METAL ABC TRANSPORTER PERMEASE"/>
    <property type="match status" value="1"/>
</dbReference>
<keyword evidence="9" id="KW-1185">Reference proteome</keyword>
<evidence type="ECO:0000313" key="9">
    <source>
        <dbReference type="Proteomes" id="UP001297581"/>
    </source>
</evidence>
<protein>
    <submittedName>
        <fullName evidence="8">Metal ABC transporter permease</fullName>
    </submittedName>
</protein>
<feature type="transmembrane region" description="Helical" evidence="7">
    <location>
        <begin position="68"/>
        <end position="86"/>
    </location>
</feature>
<evidence type="ECO:0000256" key="7">
    <source>
        <dbReference type="SAM" id="Phobius"/>
    </source>
</evidence>
<evidence type="ECO:0000256" key="3">
    <source>
        <dbReference type="ARBA" id="ARBA00022692"/>
    </source>
</evidence>
<evidence type="ECO:0000256" key="1">
    <source>
        <dbReference type="ARBA" id="ARBA00004141"/>
    </source>
</evidence>
<keyword evidence="5 7" id="KW-0472">Membrane</keyword>
<dbReference type="GO" id="GO:0055085">
    <property type="term" value="P:transmembrane transport"/>
    <property type="evidence" value="ECO:0007669"/>
    <property type="project" value="InterPro"/>
</dbReference>
<feature type="transmembrane region" description="Helical" evidence="7">
    <location>
        <begin position="6"/>
        <end position="28"/>
    </location>
</feature>
<evidence type="ECO:0000256" key="5">
    <source>
        <dbReference type="ARBA" id="ARBA00023136"/>
    </source>
</evidence>